<comment type="subcellular location">
    <subcellularLocation>
        <location evidence="1">Endomembrane system</location>
        <topology evidence="1">Multi-pass membrane protein</topology>
    </subcellularLocation>
    <subcellularLocation>
        <location evidence="6">Membrane</location>
        <topology evidence="6">Multi-pass membrane protein</topology>
    </subcellularLocation>
</comment>
<dbReference type="AlphaFoldDB" id="A0A395LYR9"/>
<feature type="transmembrane region" description="Helical" evidence="7">
    <location>
        <begin position="6"/>
        <end position="22"/>
    </location>
</feature>
<dbReference type="GO" id="GO:0016020">
    <property type="term" value="C:membrane"/>
    <property type="evidence" value="ECO:0007669"/>
    <property type="project" value="UniProtKB-SubCell"/>
</dbReference>
<feature type="transmembrane region" description="Helical" evidence="7">
    <location>
        <begin position="214"/>
        <end position="232"/>
    </location>
</feature>
<keyword evidence="5 7" id="KW-0472">Membrane</keyword>
<feature type="transmembrane region" description="Helical" evidence="7">
    <location>
        <begin position="412"/>
        <end position="431"/>
    </location>
</feature>
<reference evidence="9 10" key="1">
    <citation type="journal article" date="2011" name="ISME J.">
        <title>Community ecology of hot spring cyanobacterial mats: predominant populations and their functional potential.</title>
        <authorList>
            <person name="Klatt C.G."/>
            <person name="Wood J.M."/>
            <person name="Rusch D.B."/>
            <person name="Bateson M.M."/>
            <person name="Hamamura N."/>
            <person name="Heidelberg J.F."/>
            <person name="Grossman A.R."/>
            <person name="Bhaya D."/>
            <person name="Cohan F.M."/>
            <person name="Kuhl M."/>
            <person name="Bryant D.A."/>
            <person name="Ward D.M."/>
        </authorList>
    </citation>
    <scope>NUCLEOTIDE SEQUENCE [LARGE SCALE GENOMIC DNA]</scope>
    <source>
        <strain evidence="9">OS</strain>
    </source>
</reference>
<evidence type="ECO:0000259" key="8">
    <source>
        <dbReference type="Pfam" id="PF00361"/>
    </source>
</evidence>
<evidence type="ECO:0000313" key="10">
    <source>
        <dbReference type="Proteomes" id="UP000266389"/>
    </source>
</evidence>
<organism evidence="9 10">
    <name type="scientific">Candidatus Thermochlorobacter aerophilus</name>
    <dbReference type="NCBI Taxonomy" id="1868324"/>
    <lineage>
        <taxon>Bacteria</taxon>
        <taxon>Pseudomonadati</taxon>
        <taxon>Chlorobiota</taxon>
        <taxon>Chlorobiia</taxon>
        <taxon>Chlorobiales</taxon>
        <taxon>Candidatus Thermochlorobacteriaceae</taxon>
        <taxon>Candidatus Thermochlorobacter</taxon>
    </lineage>
</organism>
<evidence type="ECO:0000256" key="2">
    <source>
        <dbReference type="ARBA" id="ARBA00009025"/>
    </source>
</evidence>
<feature type="transmembrane region" description="Helical" evidence="7">
    <location>
        <begin position="330"/>
        <end position="350"/>
    </location>
</feature>
<dbReference type="GO" id="GO:0015990">
    <property type="term" value="P:electron transport coupled proton transport"/>
    <property type="evidence" value="ECO:0007669"/>
    <property type="project" value="TreeGrafter"/>
</dbReference>
<dbReference type="GO" id="GO:0042773">
    <property type="term" value="P:ATP synthesis coupled electron transport"/>
    <property type="evidence" value="ECO:0007669"/>
    <property type="project" value="InterPro"/>
</dbReference>
<evidence type="ECO:0000256" key="1">
    <source>
        <dbReference type="ARBA" id="ARBA00004127"/>
    </source>
</evidence>
<dbReference type="InterPro" id="IPR010227">
    <property type="entry name" value="NADH_Q_OxRdtase_chainM/4"/>
</dbReference>
<dbReference type="GO" id="GO:0003954">
    <property type="term" value="F:NADH dehydrogenase activity"/>
    <property type="evidence" value="ECO:0007669"/>
    <property type="project" value="TreeGrafter"/>
</dbReference>
<keyword evidence="4 7" id="KW-1133">Transmembrane helix</keyword>
<feature type="transmembrane region" description="Helical" evidence="7">
    <location>
        <begin position="85"/>
        <end position="105"/>
    </location>
</feature>
<accession>A0A395LYR9</accession>
<evidence type="ECO:0000256" key="5">
    <source>
        <dbReference type="ARBA" id="ARBA00023136"/>
    </source>
</evidence>
<dbReference type="EMBL" id="PHFL01000060">
    <property type="protein sequence ID" value="RFM23646.1"/>
    <property type="molecule type" value="Genomic_DNA"/>
</dbReference>
<dbReference type="GO" id="GO:0048039">
    <property type="term" value="F:ubiquinone binding"/>
    <property type="evidence" value="ECO:0007669"/>
    <property type="project" value="TreeGrafter"/>
</dbReference>
<evidence type="ECO:0000256" key="4">
    <source>
        <dbReference type="ARBA" id="ARBA00022989"/>
    </source>
</evidence>
<gene>
    <name evidence="9" type="ORF">D0433_09765</name>
</gene>
<dbReference type="GO" id="GO:0012505">
    <property type="term" value="C:endomembrane system"/>
    <property type="evidence" value="ECO:0007669"/>
    <property type="project" value="UniProtKB-SubCell"/>
</dbReference>
<keyword evidence="3 6" id="KW-0812">Transmembrane</keyword>
<feature type="transmembrane region" description="Helical" evidence="7">
    <location>
        <begin position="136"/>
        <end position="153"/>
    </location>
</feature>
<dbReference type="Pfam" id="PF00361">
    <property type="entry name" value="Proton_antipo_M"/>
    <property type="match status" value="1"/>
</dbReference>
<evidence type="ECO:0000256" key="6">
    <source>
        <dbReference type="RuleBase" id="RU000320"/>
    </source>
</evidence>
<dbReference type="Proteomes" id="UP000266389">
    <property type="component" value="Unassembled WGS sequence"/>
</dbReference>
<name>A0A395LYR9_9BACT</name>
<evidence type="ECO:0000256" key="3">
    <source>
        <dbReference type="ARBA" id="ARBA00022692"/>
    </source>
</evidence>
<dbReference type="NCBIfam" id="TIGR01972">
    <property type="entry name" value="NDH_I_M"/>
    <property type="match status" value="1"/>
</dbReference>
<dbReference type="PANTHER" id="PTHR43507">
    <property type="entry name" value="NADH-UBIQUINONE OXIDOREDUCTASE CHAIN 4"/>
    <property type="match status" value="1"/>
</dbReference>
<proteinExistence type="inferred from homology"/>
<feature type="transmembrane region" description="Helical" evidence="7">
    <location>
        <begin position="244"/>
        <end position="262"/>
    </location>
</feature>
<dbReference type="GO" id="GO:0008137">
    <property type="term" value="F:NADH dehydrogenase (ubiquinone) activity"/>
    <property type="evidence" value="ECO:0007669"/>
    <property type="project" value="InterPro"/>
</dbReference>
<feature type="transmembrane region" description="Helical" evidence="7">
    <location>
        <begin position="304"/>
        <end position="324"/>
    </location>
</feature>
<comment type="similarity">
    <text evidence="2">Belongs to the complex I subunit 4 family.</text>
</comment>
<evidence type="ECO:0000313" key="9">
    <source>
        <dbReference type="EMBL" id="RFM23646.1"/>
    </source>
</evidence>
<feature type="transmembrane region" description="Helical" evidence="7">
    <location>
        <begin position="371"/>
        <end position="392"/>
    </location>
</feature>
<evidence type="ECO:0000256" key="7">
    <source>
        <dbReference type="SAM" id="Phobius"/>
    </source>
</evidence>
<dbReference type="InterPro" id="IPR003918">
    <property type="entry name" value="NADH_UbQ_OxRdtase"/>
</dbReference>
<protein>
    <submittedName>
        <fullName evidence="9">NADH-quinone oxidoreductase subunit M</fullName>
    </submittedName>
</protein>
<dbReference type="PANTHER" id="PTHR43507:SF1">
    <property type="entry name" value="NADH-UBIQUINONE OXIDOREDUCTASE CHAIN 4"/>
    <property type="match status" value="1"/>
</dbReference>
<dbReference type="InterPro" id="IPR001750">
    <property type="entry name" value="ND/Mrp_TM"/>
</dbReference>
<feature type="transmembrane region" description="Helical" evidence="7">
    <location>
        <begin position="165"/>
        <end position="185"/>
    </location>
</feature>
<feature type="domain" description="NADH:quinone oxidoreductase/Mrp antiporter transmembrane" evidence="8">
    <location>
        <begin position="129"/>
        <end position="410"/>
    </location>
</feature>
<dbReference type="PRINTS" id="PR01437">
    <property type="entry name" value="NUOXDRDTASE4"/>
</dbReference>
<feature type="transmembrane region" description="Helical" evidence="7">
    <location>
        <begin position="112"/>
        <end position="130"/>
    </location>
</feature>
<feature type="transmembrane region" description="Helical" evidence="7">
    <location>
        <begin position="31"/>
        <end position="49"/>
    </location>
</feature>
<comment type="caution">
    <text evidence="9">The sequence shown here is derived from an EMBL/GenBank/DDBJ whole genome shotgun (WGS) entry which is preliminary data.</text>
</comment>
<feature type="transmembrane region" description="Helical" evidence="7">
    <location>
        <begin position="274"/>
        <end position="297"/>
    </location>
</feature>
<sequence>MSILTITIFFPFLASLLLFSFSRESTKLTKIYATLVTFLTLGLGVWLGLNFQAKGGFEFEHTALEQWLGSSADIKYSVGLDGLSLVLFVFTTLMFAFVALASWSVEQSVREYFFFLLMLETCILGIFAATDLFLYYIFWEAMLIPMYFLIGIWGGTQRTAAATKFVLYMLTASLIMLVGIIYIGYLGREVNGGIFTTDYQKLLTLRLPLDIEQVLFWLFGISFFVKSPLFPLHTWAADVYSESPVGAVLTGLLLKMAPYALIRFNLMLFPEAAFSYAPLIGTLAVITILYGALVAAAQREMKRLLAFSSVSHLGFVMLGIFAFTEEALQGAILQMISSALSTGLLFLIVSRLESQYGSKDMYDYGGLKQSMPLAAAAFLVAMLASVGLPGLSGFVGEFLVLNGAFKSASLGTGLYAVLAAIGVILAVAYMLPMTQRIFFGPRREALAKLQDLDLREAAIATLMVMAMLWIGLAPNTVLNVSASSSRATLEHVKVLPKQVQNTVNF</sequence>